<dbReference type="Gene3D" id="3.30.70.60">
    <property type="match status" value="1"/>
</dbReference>
<gene>
    <name evidence="2" type="ORF">EVG20_g1303</name>
</gene>
<protein>
    <recommendedName>
        <fullName evidence="4">Ribosomal protein S6</fullName>
    </recommendedName>
</protein>
<dbReference type="CDD" id="cd15465">
    <property type="entry name" value="bS6_mito"/>
    <property type="match status" value="1"/>
</dbReference>
<dbReference type="GO" id="GO:0070181">
    <property type="term" value="F:small ribosomal subunit rRNA binding"/>
    <property type="evidence" value="ECO:0007669"/>
    <property type="project" value="TreeGrafter"/>
</dbReference>
<evidence type="ECO:0000313" key="2">
    <source>
        <dbReference type="EMBL" id="TFY71697.1"/>
    </source>
</evidence>
<evidence type="ECO:0000313" key="3">
    <source>
        <dbReference type="Proteomes" id="UP000298327"/>
    </source>
</evidence>
<comment type="caution">
    <text evidence="2">The sequence shown here is derived from an EMBL/GenBank/DDBJ whole genome shotgun (WGS) entry which is preliminary data.</text>
</comment>
<dbReference type="InterPro" id="IPR014717">
    <property type="entry name" value="Transl_elong_EF1B/ribsomal_bS6"/>
</dbReference>
<dbReference type="PANTHER" id="PTHR21011:SF1">
    <property type="entry name" value="SMALL RIBOSOMAL SUBUNIT PROTEIN BS6M"/>
    <property type="match status" value="1"/>
</dbReference>
<dbReference type="InterPro" id="IPR000529">
    <property type="entry name" value="Ribosomal_bS6"/>
</dbReference>
<reference evidence="2 3" key="1">
    <citation type="submission" date="2019-02" db="EMBL/GenBank/DDBJ databases">
        <title>Genome sequencing of the rare red list fungi Dentipellis fragilis.</title>
        <authorList>
            <person name="Buettner E."/>
            <person name="Kellner H."/>
        </authorList>
    </citation>
    <scope>NUCLEOTIDE SEQUENCE [LARGE SCALE GENOMIC DNA]</scope>
    <source>
        <strain evidence="2 3">DSM 105465</strain>
    </source>
</reference>
<evidence type="ECO:0008006" key="4">
    <source>
        <dbReference type="Google" id="ProtNLM"/>
    </source>
</evidence>
<accession>A0A4Y9ZCI9</accession>
<dbReference type="PANTHER" id="PTHR21011">
    <property type="entry name" value="MITOCHONDRIAL 28S RIBOSOMAL PROTEIN S6"/>
    <property type="match status" value="1"/>
</dbReference>
<dbReference type="Proteomes" id="UP000298327">
    <property type="component" value="Unassembled WGS sequence"/>
</dbReference>
<dbReference type="EMBL" id="SEOQ01000040">
    <property type="protein sequence ID" value="TFY71697.1"/>
    <property type="molecule type" value="Genomic_DNA"/>
</dbReference>
<name>A0A4Y9ZCI9_9AGAM</name>
<dbReference type="InterPro" id="IPR035980">
    <property type="entry name" value="Ribosomal_bS6_sf"/>
</dbReference>
<comment type="similarity">
    <text evidence="1">Belongs to the bacterial ribosomal protein bS6 family.</text>
</comment>
<dbReference type="Pfam" id="PF01250">
    <property type="entry name" value="Ribosomal_S6"/>
    <property type="match status" value="1"/>
</dbReference>
<dbReference type="OrthoDB" id="10259681at2759"/>
<proteinExistence type="inferred from homology"/>
<sequence length="123" mass="14480">MPFYQVVCIAAHQPKFVHIKELVRQSATHVMQQGGVVRGFKFWGTQTLPQRTHRHKHWHNIGDYWTMHFDASPENQRGLARLLRKDPRVIRATTLKMGEKIEDVAYRKEQTIKPSRPLLNRSI</sequence>
<dbReference type="GO" id="GO:0006412">
    <property type="term" value="P:translation"/>
    <property type="evidence" value="ECO:0007669"/>
    <property type="project" value="InterPro"/>
</dbReference>
<evidence type="ECO:0000256" key="1">
    <source>
        <dbReference type="ARBA" id="ARBA00009512"/>
    </source>
</evidence>
<dbReference type="GO" id="GO:0005763">
    <property type="term" value="C:mitochondrial small ribosomal subunit"/>
    <property type="evidence" value="ECO:0007669"/>
    <property type="project" value="TreeGrafter"/>
</dbReference>
<dbReference type="GO" id="GO:0003735">
    <property type="term" value="F:structural constituent of ribosome"/>
    <property type="evidence" value="ECO:0007669"/>
    <property type="project" value="InterPro"/>
</dbReference>
<dbReference type="STRING" id="205917.A0A4Y9ZCI9"/>
<dbReference type="SUPFAM" id="SSF54995">
    <property type="entry name" value="Ribosomal protein S6"/>
    <property type="match status" value="1"/>
</dbReference>
<organism evidence="2 3">
    <name type="scientific">Dentipellis fragilis</name>
    <dbReference type="NCBI Taxonomy" id="205917"/>
    <lineage>
        <taxon>Eukaryota</taxon>
        <taxon>Fungi</taxon>
        <taxon>Dikarya</taxon>
        <taxon>Basidiomycota</taxon>
        <taxon>Agaricomycotina</taxon>
        <taxon>Agaricomycetes</taxon>
        <taxon>Russulales</taxon>
        <taxon>Hericiaceae</taxon>
        <taxon>Dentipellis</taxon>
    </lineage>
</organism>
<dbReference type="AlphaFoldDB" id="A0A4Y9ZCI9"/>
<keyword evidence="3" id="KW-1185">Reference proteome</keyword>